<dbReference type="OrthoDB" id="3579313at2"/>
<dbReference type="PRINTS" id="PR00035">
    <property type="entry name" value="HTHGNTR"/>
</dbReference>
<evidence type="ECO:0000313" key="6">
    <source>
        <dbReference type="Proteomes" id="UP000250462"/>
    </source>
</evidence>
<dbReference type="InterPro" id="IPR000524">
    <property type="entry name" value="Tscrpt_reg_HTH_GntR"/>
</dbReference>
<dbReference type="GO" id="GO:0003700">
    <property type="term" value="F:DNA-binding transcription factor activity"/>
    <property type="evidence" value="ECO:0007669"/>
    <property type="project" value="InterPro"/>
</dbReference>
<evidence type="ECO:0000313" key="5">
    <source>
        <dbReference type="EMBL" id="RAW18864.1"/>
    </source>
</evidence>
<evidence type="ECO:0000259" key="4">
    <source>
        <dbReference type="PROSITE" id="PS50949"/>
    </source>
</evidence>
<dbReference type="RefSeq" id="WP_112256575.1">
    <property type="nucleotide sequence ID" value="NZ_QMIG01000001.1"/>
</dbReference>
<organism evidence="5 6">
    <name type="scientific">Phytoactinopolyspora halophila</name>
    <dbReference type="NCBI Taxonomy" id="1981511"/>
    <lineage>
        <taxon>Bacteria</taxon>
        <taxon>Bacillati</taxon>
        <taxon>Actinomycetota</taxon>
        <taxon>Actinomycetes</taxon>
        <taxon>Jiangellales</taxon>
        <taxon>Jiangellaceae</taxon>
        <taxon>Phytoactinopolyspora</taxon>
    </lineage>
</organism>
<dbReference type="SMART" id="SM00345">
    <property type="entry name" value="HTH_GNTR"/>
    <property type="match status" value="1"/>
</dbReference>
<reference evidence="5 6" key="1">
    <citation type="submission" date="2018-06" db="EMBL/GenBank/DDBJ databases">
        <title>Phytoactinopolyspora halophila sp. nov., a novel halophilic actinomycete isolated from a saline soil in China.</title>
        <authorList>
            <person name="Tang S.-K."/>
        </authorList>
    </citation>
    <scope>NUCLEOTIDE SEQUENCE [LARGE SCALE GENOMIC DNA]</scope>
    <source>
        <strain evidence="5 6">YIM 96934</strain>
    </source>
</reference>
<dbReference type="PANTHER" id="PTHR44846:SF17">
    <property type="entry name" value="GNTR-FAMILY TRANSCRIPTIONAL REGULATOR"/>
    <property type="match status" value="1"/>
</dbReference>
<evidence type="ECO:0000256" key="3">
    <source>
        <dbReference type="ARBA" id="ARBA00023163"/>
    </source>
</evidence>
<dbReference type="EMBL" id="QMIG01000001">
    <property type="protein sequence ID" value="RAW18864.1"/>
    <property type="molecule type" value="Genomic_DNA"/>
</dbReference>
<sequence>MINPWDATPTYLQLAAALRARIESGEYGPGDQLPSESQLVGETGLARETVRRAIRVLREEGLVITLPARGTYVPPQDREAT</sequence>
<dbReference type="PROSITE" id="PS50949">
    <property type="entry name" value="HTH_GNTR"/>
    <property type="match status" value="1"/>
</dbReference>
<keyword evidence="2" id="KW-0238">DNA-binding</keyword>
<dbReference type="InterPro" id="IPR036388">
    <property type="entry name" value="WH-like_DNA-bd_sf"/>
</dbReference>
<dbReference type="GO" id="GO:0045892">
    <property type="term" value="P:negative regulation of DNA-templated transcription"/>
    <property type="evidence" value="ECO:0007669"/>
    <property type="project" value="TreeGrafter"/>
</dbReference>
<dbReference type="SUPFAM" id="SSF46785">
    <property type="entry name" value="Winged helix' DNA-binding domain"/>
    <property type="match status" value="1"/>
</dbReference>
<dbReference type="CDD" id="cd07377">
    <property type="entry name" value="WHTH_GntR"/>
    <property type="match status" value="1"/>
</dbReference>
<dbReference type="InterPro" id="IPR036390">
    <property type="entry name" value="WH_DNA-bd_sf"/>
</dbReference>
<protein>
    <submittedName>
        <fullName evidence="5">GntR family transcriptional regulator</fullName>
    </submittedName>
</protein>
<evidence type="ECO:0000256" key="1">
    <source>
        <dbReference type="ARBA" id="ARBA00023015"/>
    </source>
</evidence>
<gene>
    <name evidence="5" type="ORF">DPM12_02080</name>
</gene>
<dbReference type="Gene3D" id="1.10.10.10">
    <property type="entry name" value="Winged helix-like DNA-binding domain superfamily/Winged helix DNA-binding domain"/>
    <property type="match status" value="1"/>
</dbReference>
<name>A0A329R2I8_9ACTN</name>
<accession>A0A329R2I8</accession>
<feature type="domain" description="HTH gntR-type" evidence="4">
    <location>
        <begin position="8"/>
        <end position="76"/>
    </location>
</feature>
<dbReference type="Proteomes" id="UP000250462">
    <property type="component" value="Unassembled WGS sequence"/>
</dbReference>
<dbReference type="Pfam" id="PF00392">
    <property type="entry name" value="GntR"/>
    <property type="match status" value="1"/>
</dbReference>
<dbReference type="GO" id="GO:0003677">
    <property type="term" value="F:DNA binding"/>
    <property type="evidence" value="ECO:0007669"/>
    <property type="project" value="UniProtKB-KW"/>
</dbReference>
<dbReference type="InterPro" id="IPR050679">
    <property type="entry name" value="Bact_HTH_transcr_reg"/>
</dbReference>
<keyword evidence="3" id="KW-0804">Transcription</keyword>
<proteinExistence type="predicted"/>
<comment type="caution">
    <text evidence="5">The sequence shown here is derived from an EMBL/GenBank/DDBJ whole genome shotgun (WGS) entry which is preliminary data.</text>
</comment>
<keyword evidence="6" id="KW-1185">Reference proteome</keyword>
<evidence type="ECO:0000256" key="2">
    <source>
        <dbReference type="ARBA" id="ARBA00023125"/>
    </source>
</evidence>
<dbReference type="PANTHER" id="PTHR44846">
    <property type="entry name" value="MANNOSYL-D-GLYCERATE TRANSPORT/METABOLISM SYSTEM REPRESSOR MNGR-RELATED"/>
    <property type="match status" value="1"/>
</dbReference>
<keyword evidence="1" id="KW-0805">Transcription regulation</keyword>
<dbReference type="AlphaFoldDB" id="A0A329R2I8"/>